<sequence length="132" mass="13899">MHSFPTKIGEGIHRVEAVTVVCGADVAVCIGGGERHHIGAAALAVPRPSLQDQEKVSATASVICATGHKEDELARWAALKLAASLNCRVNVTAGLHIDGAAASDFDKLTGNFQRVVEVIENTLIKELAPQYC</sequence>
<feature type="domain" description="Prenylated flavin chaperone LpdD-like" evidence="1">
    <location>
        <begin position="11"/>
        <end position="121"/>
    </location>
</feature>
<name>A0A498R2T8_9FIRM</name>
<organism evidence="2 3">
    <name type="scientific">Lucifera butyrica</name>
    <dbReference type="NCBI Taxonomy" id="1351585"/>
    <lineage>
        <taxon>Bacteria</taxon>
        <taxon>Bacillati</taxon>
        <taxon>Bacillota</taxon>
        <taxon>Negativicutes</taxon>
        <taxon>Veillonellales</taxon>
        <taxon>Veillonellaceae</taxon>
        <taxon>Lucifera</taxon>
    </lineage>
</organism>
<evidence type="ECO:0000313" key="3">
    <source>
        <dbReference type="Proteomes" id="UP000277811"/>
    </source>
</evidence>
<dbReference type="OrthoDB" id="5878625at2"/>
<dbReference type="EMBL" id="UPPP01000069">
    <property type="protein sequence ID" value="VBB06946.1"/>
    <property type="molecule type" value="Genomic_DNA"/>
</dbReference>
<dbReference type="RefSeq" id="WP_122627892.1">
    <property type="nucleotide sequence ID" value="NZ_UPPP01000069.1"/>
</dbReference>
<evidence type="ECO:0000313" key="2">
    <source>
        <dbReference type="EMBL" id="VBB06946.1"/>
    </source>
</evidence>
<dbReference type="Pfam" id="PF21758">
    <property type="entry name" value="PAC_bac"/>
    <property type="match status" value="1"/>
</dbReference>
<dbReference type="Proteomes" id="UP000277811">
    <property type="component" value="Unassembled WGS sequence"/>
</dbReference>
<dbReference type="InterPro" id="IPR048844">
    <property type="entry name" value="LpdD_chaperone-like"/>
</dbReference>
<evidence type="ECO:0000259" key="1">
    <source>
        <dbReference type="Pfam" id="PF21758"/>
    </source>
</evidence>
<reference evidence="2 3" key="1">
    <citation type="submission" date="2018-06" db="EMBL/GenBank/DDBJ databases">
        <authorList>
            <person name="Strepis N."/>
        </authorList>
    </citation>
    <scope>NUCLEOTIDE SEQUENCE [LARGE SCALE GENOMIC DNA]</scope>
    <source>
        <strain evidence="2">LUCI</strain>
    </source>
</reference>
<accession>A0A498R2T8</accession>
<gene>
    <name evidence="2" type="ORF">LUCI_2188</name>
</gene>
<dbReference type="AlphaFoldDB" id="A0A498R2T8"/>
<keyword evidence="3" id="KW-1185">Reference proteome</keyword>
<protein>
    <recommendedName>
        <fullName evidence="1">Prenylated flavin chaperone LpdD-like domain-containing protein</fullName>
    </recommendedName>
</protein>
<proteinExistence type="predicted"/>